<feature type="domain" description="SusD-like N-terminal" evidence="7">
    <location>
        <begin position="127"/>
        <end position="251"/>
    </location>
</feature>
<feature type="domain" description="RagB/SusD" evidence="6">
    <location>
        <begin position="339"/>
        <end position="658"/>
    </location>
</feature>
<dbReference type="SUPFAM" id="SSF48452">
    <property type="entry name" value="TPR-like"/>
    <property type="match status" value="1"/>
</dbReference>
<comment type="caution">
    <text evidence="8">The sequence shown here is derived from an EMBL/GenBank/DDBJ whole genome shotgun (WGS) entry which is preliminary data.</text>
</comment>
<keyword evidence="9" id="KW-1185">Reference proteome</keyword>
<evidence type="ECO:0000256" key="2">
    <source>
        <dbReference type="ARBA" id="ARBA00006275"/>
    </source>
</evidence>
<keyword evidence="3" id="KW-0732">Signal</keyword>
<evidence type="ECO:0000313" key="9">
    <source>
        <dbReference type="Proteomes" id="UP001549749"/>
    </source>
</evidence>
<proteinExistence type="inferred from homology"/>
<evidence type="ECO:0000313" key="8">
    <source>
        <dbReference type="EMBL" id="MET6996490.1"/>
    </source>
</evidence>
<comment type="similarity">
    <text evidence="2">Belongs to the SusD family.</text>
</comment>
<reference evidence="8 9" key="1">
    <citation type="submission" date="2024-06" db="EMBL/GenBank/DDBJ databases">
        <title>Chitinophaga defluvii sp. nov., isolated from municipal sewage.</title>
        <authorList>
            <person name="Zhang L."/>
        </authorList>
    </citation>
    <scope>NUCLEOTIDE SEQUENCE [LARGE SCALE GENOMIC DNA]</scope>
    <source>
        <strain evidence="8 9">H8</strain>
    </source>
</reference>
<evidence type="ECO:0000256" key="1">
    <source>
        <dbReference type="ARBA" id="ARBA00004442"/>
    </source>
</evidence>
<dbReference type="RefSeq" id="WP_354659132.1">
    <property type="nucleotide sequence ID" value="NZ_JBEXAC010000001.1"/>
</dbReference>
<evidence type="ECO:0000259" key="7">
    <source>
        <dbReference type="Pfam" id="PF14322"/>
    </source>
</evidence>
<dbReference type="Proteomes" id="UP001549749">
    <property type="component" value="Unassembled WGS sequence"/>
</dbReference>
<keyword evidence="5" id="KW-0998">Cell outer membrane</keyword>
<evidence type="ECO:0000256" key="4">
    <source>
        <dbReference type="ARBA" id="ARBA00023136"/>
    </source>
</evidence>
<protein>
    <submittedName>
        <fullName evidence="8">RagB/SusD family nutrient uptake outer membrane protein</fullName>
    </submittedName>
</protein>
<dbReference type="Pfam" id="PF14322">
    <property type="entry name" value="SusD-like_3"/>
    <property type="match status" value="1"/>
</dbReference>
<evidence type="ECO:0000256" key="5">
    <source>
        <dbReference type="ARBA" id="ARBA00023237"/>
    </source>
</evidence>
<evidence type="ECO:0000256" key="3">
    <source>
        <dbReference type="ARBA" id="ARBA00022729"/>
    </source>
</evidence>
<dbReference type="EMBL" id="JBEXAC010000001">
    <property type="protein sequence ID" value="MET6996490.1"/>
    <property type="molecule type" value="Genomic_DNA"/>
</dbReference>
<accession>A0ABV2T1I9</accession>
<organism evidence="8 9">
    <name type="scientific">Chitinophaga defluvii</name>
    <dbReference type="NCBI Taxonomy" id="3163343"/>
    <lineage>
        <taxon>Bacteria</taxon>
        <taxon>Pseudomonadati</taxon>
        <taxon>Bacteroidota</taxon>
        <taxon>Chitinophagia</taxon>
        <taxon>Chitinophagales</taxon>
        <taxon>Chitinophagaceae</taxon>
        <taxon>Chitinophaga</taxon>
    </lineage>
</organism>
<dbReference type="Gene3D" id="1.25.40.390">
    <property type="match status" value="1"/>
</dbReference>
<gene>
    <name evidence="8" type="ORF">ABR189_03895</name>
</gene>
<evidence type="ECO:0000259" key="6">
    <source>
        <dbReference type="Pfam" id="PF07980"/>
    </source>
</evidence>
<comment type="subcellular location">
    <subcellularLocation>
        <location evidence="1">Cell outer membrane</location>
    </subcellularLocation>
</comment>
<keyword evidence="4" id="KW-0472">Membrane</keyword>
<dbReference type="Pfam" id="PF07980">
    <property type="entry name" value="SusD_RagB"/>
    <property type="match status" value="1"/>
</dbReference>
<dbReference type="InterPro" id="IPR033985">
    <property type="entry name" value="SusD-like_N"/>
</dbReference>
<name>A0ABV2T1I9_9BACT</name>
<dbReference type="InterPro" id="IPR011990">
    <property type="entry name" value="TPR-like_helical_dom_sf"/>
</dbReference>
<sequence length="658" mass="76057">MKYTFLNNMRWLGKCRRGMGALIATAFLLTGAASCKKSFLDIVPDNIPTIDNAFSNRVEAEKFLYTCYSYLPTMGPVSNILFIGSDDMWTYYFNNYSYQSPWKIALGEQNIVNPYVNFWDGDNHGRPFFRAIRDCNIFLENMKTGEGYKRITDLSPDMQKRWIGEALFLKAYYHFYLLRMYGPIPITDKNLPISASPEEVKVKRDPFDKVVDYISGQLDEAAALLPDDVPKRNTELGRVTKPAALMLKARLLVMAASPLFNGNSDYAGFKDKDGQLLFNPSFEQQKWEKAAAACNDALEVTERAGIKLHEFVDAFAAISPATAIQLSIRGSVTEKWNSELIWGIPGDEAGDNLTLQQYMMADRIDPNNSKATYWGSYLAPTLRMAETFYSENGVPINEDKSWDYARRFDLRTATHEERLNVKEGYTTARLHFNRENRFYASMAFDGAVWYLNSSPGKSDENGFYIQAKMGQPQGKQRDEFYSATGYWAKKLVNWKFEQTSDGWSTERYPWPEMRLADLYLLYAESLNEIGRGNDAIEWLDRVRKRAGLKGVKASWSAYSNRPQKFSNKEGLREIIRQERQIELAFEGSRLWDLRRWKEAVVLQNRPVQGWDVFQRLTTEYYRPRTLFNQTFVAPRDYLWPLKEYDLTINPNLVQNPGW</sequence>
<dbReference type="PROSITE" id="PS51257">
    <property type="entry name" value="PROKAR_LIPOPROTEIN"/>
    <property type="match status" value="1"/>
</dbReference>
<dbReference type="InterPro" id="IPR012944">
    <property type="entry name" value="SusD_RagB_dom"/>
</dbReference>